<dbReference type="InterPro" id="IPR050902">
    <property type="entry name" value="ABC_Transporter_SBP"/>
</dbReference>
<dbReference type="AlphaFoldDB" id="A0A1I2P4X0"/>
<reference evidence="5" key="1">
    <citation type="submission" date="2016-10" db="EMBL/GenBank/DDBJ databases">
        <authorList>
            <person name="Varghese N."/>
            <person name="Submissions S."/>
        </authorList>
    </citation>
    <scope>NUCLEOTIDE SEQUENCE [LARGE SCALE GENOMIC DNA]</scope>
    <source>
        <strain evidence="5">DSM 17038</strain>
    </source>
</reference>
<dbReference type="Proteomes" id="UP000199337">
    <property type="component" value="Unassembled WGS sequence"/>
</dbReference>
<dbReference type="PROSITE" id="PS51257">
    <property type="entry name" value="PROKAR_LIPOPROTEIN"/>
    <property type="match status" value="1"/>
</dbReference>
<proteinExistence type="inferred from homology"/>
<dbReference type="PANTHER" id="PTHR30535">
    <property type="entry name" value="VITAMIN B12-BINDING PROTEIN"/>
    <property type="match status" value="1"/>
</dbReference>
<dbReference type="RefSeq" id="WP_092468743.1">
    <property type="nucleotide sequence ID" value="NZ_FOOX01000002.1"/>
</dbReference>
<protein>
    <submittedName>
        <fullName evidence="4">Iron complex transport system substrate-binding protein</fullName>
    </submittedName>
</protein>
<keyword evidence="2" id="KW-0732">Signal</keyword>
<dbReference type="Pfam" id="PF01497">
    <property type="entry name" value="Peripla_BP_2"/>
    <property type="match status" value="1"/>
</dbReference>
<dbReference type="InterPro" id="IPR002491">
    <property type="entry name" value="ABC_transptr_periplasmic_BD"/>
</dbReference>
<dbReference type="GO" id="GO:0071281">
    <property type="term" value="P:cellular response to iron ion"/>
    <property type="evidence" value="ECO:0007669"/>
    <property type="project" value="TreeGrafter"/>
</dbReference>
<evidence type="ECO:0000256" key="1">
    <source>
        <dbReference type="ARBA" id="ARBA00008814"/>
    </source>
</evidence>
<sequence>MKKLFILMVLVSVALLAAGCGQNSTMTEVDAPENAKSGVNQNTMREITDLGGNVVRLPAAAELNRVVVISPPLASIMYSVLKDTSKIIAANPLTFRNANPVIIQEAFPYLKEVDTGFIKEFSTNAETILNLKPDIVFYYGREQKAGLKDLTIPVVDFMDPEDRNPVSMTVKWEELISAIFEIKNEASIQVEWEKAEKRLESSLQQVQGQKLKGLMIFNNVSNKITVSGNGSYGDYWLEMSGLINAADSVSGEKEVVMEQIYQWNPDVIYIFMGAPASDYLRGIPGQNWSLVKAVKEKRVYDMPQGIFSWASPNADSPLTAQWMASKSYPDHISAEKFKDLLADYYQNRYKMTLSDDLVNSILEPHQTGKP</sequence>
<evidence type="ECO:0000259" key="3">
    <source>
        <dbReference type="PROSITE" id="PS50983"/>
    </source>
</evidence>
<dbReference type="STRING" id="341036.SAMN05660649_00694"/>
<accession>A0A1I2P4X0</accession>
<keyword evidence="5" id="KW-1185">Reference proteome</keyword>
<dbReference type="SUPFAM" id="SSF53807">
    <property type="entry name" value="Helical backbone' metal receptor"/>
    <property type="match status" value="1"/>
</dbReference>
<feature type="domain" description="Fe/B12 periplasmic-binding" evidence="3">
    <location>
        <begin position="65"/>
        <end position="331"/>
    </location>
</feature>
<name>A0A1I2P4X0_9FIRM</name>
<dbReference type="OrthoDB" id="9787830at2"/>
<evidence type="ECO:0000256" key="2">
    <source>
        <dbReference type="SAM" id="SignalP"/>
    </source>
</evidence>
<comment type="similarity">
    <text evidence="1">Belongs to the bacterial solute-binding protein 8 family.</text>
</comment>
<evidence type="ECO:0000313" key="4">
    <source>
        <dbReference type="EMBL" id="SFG10593.1"/>
    </source>
</evidence>
<gene>
    <name evidence="4" type="ORF">SAMN05660649_00694</name>
</gene>
<dbReference type="EMBL" id="FOOX01000002">
    <property type="protein sequence ID" value="SFG10593.1"/>
    <property type="molecule type" value="Genomic_DNA"/>
</dbReference>
<feature type="chain" id="PRO_5038421151" evidence="2">
    <location>
        <begin position="18"/>
        <end position="370"/>
    </location>
</feature>
<organism evidence="4 5">
    <name type="scientific">Desulfotruncus arcticus DSM 17038</name>
    <dbReference type="NCBI Taxonomy" id="1121424"/>
    <lineage>
        <taxon>Bacteria</taxon>
        <taxon>Bacillati</taxon>
        <taxon>Bacillota</taxon>
        <taxon>Clostridia</taxon>
        <taxon>Eubacteriales</taxon>
        <taxon>Desulfallaceae</taxon>
        <taxon>Desulfotruncus</taxon>
    </lineage>
</organism>
<feature type="signal peptide" evidence="2">
    <location>
        <begin position="1"/>
        <end position="17"/>
    </location>
</feature>
<dbReference type="Gene3D" id="1.20.58.2180">
    <property type="match status" value="1"/>
</dbReference>
<dbReference type="PROSITE" id="PS50983">
    <property type="entry name" value="FE_B12_PBP"/>
    <property type="match status" value="1"/>
</dbReference>
<dbReference type="Gene3D" id="3.40.50.1980">
    <property type="entry name" value="Nitrogenase molybdenum iron protein domain"/>
    <property type="match status" value="2"/>
</dbReference>
<evidence type="ECO:0000313" key="5">
    <source>
        <dbReference type="Proteomes" id="UP000199337"/>
    </source>
</evidence>
<dbReference type="PANTHER" id="PTHR30535:SF34">
    <property type="entry name" value="MOLYBDATE-BINDING PROTEIN MOLA"/>
    <property type="match status" value="1"/>
</dbReference>